<dbReference type="EMBL" id="CP064795">
    <property type="protein sequence ID" value="QPG05839.1"/>
    <property type="molecule type" value="Genomic_DNA"/>
</dbReference>
<dbReference type="Pfam" id="PF00132">
    <property type="entry name" value="Hexapep"/>
    <property type="match status" value="1"/>
</dbReference>
<dbReference type="PANTHER" id="PTHR23416">
    <property type="entry name" value="SIALIC ACID SYNTHASE-RELATED"/>
    <property type="match status" value="1"/>
</dbReference>
<evidence type="ECO:0000313" key="3">
    <source>
        <dbReference type="EMBL" id="QPG05839.1"/>
    </source>
</evidence>
<gene>
    <name evidence="3" type="ORF">IT774_00730</name>
</gene>
<name>A0A7S9HD75_9ALTE</name>
<dbReference type="RefSeq" id="WP_195810922.1">
    <property type="nucleotide sequence ID" value="NZ_CP064795.1"/>
</dbReference>
<sequence length="172" mass="18293">MQTTLPLRNHGDVPYYLNYSQPGSGAQQHNIQLWHRFNHAEPDQRPALLQQAFSLSSAVFIEPAFFCQTPHNVRLGQAVFINHNTVLLGEQRLEIGDGVLIGPNCIITGAPLAGHPVSEAPVKIGPDVWIGANVLILPGSDIGQQAIIGAGSVVSGPVAAGTTFYNAEVAGR</sequence>
<dbReference type="InterPro" id="IPR051159">
    <property type="entry name" value="Hexapeptide_acetyltransf"/>
</dbReference>
<keyword evidence="2 3" id="KW-0808">Transferase</keyword>
<dbReference type="InterPro" id="IPR011004">
    <property type="entry name" value="Trimer_LpxA-like_sf"/>
</dbReference>
<protein>
    <submittedName>
        <fullName evidence="3">Sugar O-acetyltransferase</fullName>
    </submittedName>
</protein>
<dbReference type="Proteomes" id="UP000595095">
    <property type="component" value="Chromosome"/>
</dbReference>
<dbReference type="KEGG" id="smaa:IT774_00730"/>
<reference evidence="3 4" key="1">
    <citation type="submission" date="2020-11" db="EMBL/GenBank/DDBJ databases">
        <title>Complete genome sequence for Salinimonas sp. strain G2-b.</title>
        <authorList>
            <person name="Park S.-J."/>
        </authorList>
    </citation>
    <scope>NUCLEOTIDE SEQUENCE [LARGE SCALE GENOMIC DNA]</scope>
    <source>
        <strain evidence="3 4">G2-b</strain>
    </source>
</reference>
<dbReference type="PANTHER" id="PTHR23416:SF23">
    <property type="entry name" value="ACETYLTRANSFERASE C18B11.09C-RELATED"/>
    <property type="match status" value="1"/>
</dbReference>
<organism evidence="3 4">
    <name type="scientific">Salinimonas marina</name>
    <dbReference type="NCBI Taxonomy" id="2785918"/>
    <lineage>
        <taxon>Bacteria</taxon>
        <taxon>Pseudomonadati</taxon>
        <taxon>Pseudomonadota</taxon>
        <taxon>Gammaproteobacteria</taxon>
        <taxon>Alteromonadales</taxon>
        <taxon>Alteromonadaceae</taxon>
        <taxon>Alteromonas/Salinimonas group</taxon>
        <taxon>Salinimonas</taxon>
    </lineage>
</organism>
<evidence type="ECO:0000313" key="4">
    <source>
        <dbReference type="Proteomes" id="UP000595095"/>
    </source>
</evidence>
<dbReference type="Pfam" id="PF14602">
    <property type="entry name" value="Hexapep_2"/>
    <property type="match status" value="1"/>
</dbReference>
<dbReference type="GO" id="GO:0008374">
    <property type="term" value="F:O-acyltransferase activity"/>
    <property type="evidence" value="ECO:0007669"/>
    <property type="project" value="TreeGrafter"/>
</dbReference>
<evidence type="ECO:0000256" key="2">
    <source>
        <dbReference type="ARBA" id="ARBA00022679"/>
    </source>
</evidence>
<accession>A0A7S9HD75</accession>
<proteinExistence type="inferred from homology"/>
<dbReference type="InterPro" id="IPR001451">
    <property type="entry name" value="Hexapep"/>
</dbReference>
<keyword evidence="4" id="KW-1185">Reference proteome</keyword>
<dbReference type="SUPFAM" id="SSF51161">
    <property type="entry name" value="Trimeric LpxA-like enzymes"/>
    <property type="match status" value="1"/>
</dbReference>
<dbReference type="GO" id="GO:0005829">
    <property type="term" value="C:cytosol"/>
    <property type="evidence" value="ECO:0007669"/>
    <property type="project" value="TreeGrafter"/>
</dbReference>
<comment type="similarity">
    <text evidence="1">Belongs to the transferase hexapeptide repeat family.</text>
</comment>
<dbReference type="Gene3D" id="2.160.10.10">
    <property type="entry name" value="Hexapeptide repeat proteins"/>
    <property type="match status" value="1"/>
</dbReference>
<dbReference type="AlphaFoldDB" id="A0A7S9HD75"/>
<evidence type="ECO:0000256" key="1">
    <source>
        <dbReference type="ARBA" id="ARBA00007274"/>
    </source>
</evidence>